<keyword evidence="4" id="KW-1185">Reference proteome</keyword>
<accession>A0A699YRF3</accession>
<keyword evidence="2" id="KW-0812">Transmembrane</keyword>
<evidence type="ECO:0000256" key="2">
    <source>
        <dbReference type="SAM" id="Phobius"/>
    </source>
</evidence>
<proteinExistence type="predicted"/>
<protein>
    <submittedName>
        <fullName evidence="3">Uncharacterized protein</fullName>
    </submittedName>
</protein>
<comment type="caution">
    <text evidence="3">The sequence shown here is derived from an EMBL/GenBank/DDBJ whole genome shotgun (WGS) entry which is preliminary data.</text>
</comment>
<keyword evidence="2" id="KW-0472">Membrane</keyword>
<feature type="compositionally biased region" description="Basic and acidic residues" evidence="1">
    <location>
        <begin position="237"/>
        <end position="252"/>
    </location>
</feature>
<feature type="compositionally biased region" description="Low complexity" evidence="1">
    <location>
        <begin position="1"/>
        <end position="21"/>
    </location>
</feature>
<gene>
    <name evidence="3" type="ORF">HaLaN_03850</name>
</gene>
<name>A0A699YRF3_HAELA</name>
<feature type="region of interest" description="Disordered" evidence="1">
    <location>
        <begin position="226"/>
        <end position="252"/>
    </location>
</feature>
<keyword evidence="2" id="KW-1133">Transmembrane helix</keyword>
<evidence type="ECO:0000313" key="3">
    <source>
        <dbReference type="EMBL" id="GFH08819.1"/>
    </source>
</evidence>
<dbReference type="EMBL" id="BLLF01000186">
    <property type="protein sequence ID" value="GFH08819.1"/>
    <property type="molecule type" value="Genomic_DNA"/>
</dbReference>
<reference evidence="3 4" key="1">
    <citation type="submission" date="2020-02" db="EMBL/GenBank/DDBJ databases">
        <title>Draft genome sequence of Haematococcus lacustris strain NIES-144.</title>
        <authorList>
            <person name="Morimoto D."/>
            <person name="Nakagawa S."/>
            <person name="Yoshida T."/>
            <person name="Sawayama S."/>
        </authorList>
    </citation>
    <scope>NUCLEOTIDE SEQUENCE [LARGE SCALE GENOMIC DNA]</scope>
    <source>
        <strain evidence="3 4">NIES-144</strain>
    </source>
</reference>
<feature type="region of interest" description="Disordered" evidence="1">
    <location>
        <begin position="1"/>
        <end position="47"/>
    </location>
</feature>
<sequence length="342" mass="36150">MQAFGQHTPAAAMPTTPQAHQRVATSPATPSNWHQNETTVSKRYSKAPFSSQHRHQLPLHNGLPQTDPDPDGLVAADHLEPAVTDLTGIHAHITTCVCACTPPAVTISGCMASKCHAHAWRHAIILLLVTLELAAFVLLGLVAMTVGDCTQHSNKHSTANACPRDVAHQAWRRRARGHSPGQLALHGTQGSMQGSDTTQAGRWWVHATNTPAAWNNCWIVPHVTQPTRASHPANRVESPKPSDSRHPARERAATANVWTPAVVGQEAAARAPQAAVKDRATAWGGGLRWAIQDTDEPGQAVKTHQGSLAAGSQLGGSQRGGIGLGGTDRLLEGTALGGTLLP</sequence>
<organism evidence="3 4">
    <name type="scientific">Haematococcus lacustris</name>
    <name type="common">Green alga</name>
    <name type="synonym">Haematococcus pluvialis</name>
    <dbReference type="NCBI Taxonomy" id="44745"/>
    <lineage>
        <taxon>Eukaryota</taxon>
        <taxon>Viridiplantae</taxon>
        <taxon>Chlorophyta</taxon>
        <taxon>core chlorophytes</taxon>
        <taxon>Chlorophyceae</taxon>
        <taxon>CS clade</taxon>
        <taxon>Chlamydomonadales</taxon>
        <taxon>Haematococcaceae</taxon>
        <taxon>Haematococcus</taxon>
    </lineage>
</organism>
<feature type="compositionally biased region" description="Polar residues" evidence="1">
    <location>
        <begin position="23"/>
        <end position="42"/>
    </location>
</feature>
<feature type="transmembrane region" description="Helical" evidence="2">
    <location>
        <begin position="123"/>
        <end position="146"/>
    </location>
</feature>
<dbReference type="AlphaFoldDB" id="A0A699YRF3"/>
<evidence type="ECO:0000313" key="4">
    <source>
        <dbReference type="Proteomes" id="UP000485058"/>
    </source>
</evidence>
<feature type="region of interest" description="Disordered" evidence="1">
    <location>
        <begin position="296"/>
        <end position="321"/>
    </location>
</feature>
<evidence type="ECO:0000256" key="1">
    <source>
        <dbReference type="SAM" id="MobiDB-lite"/>
    </source>
</evidence>
<dbReference type="Proteomes" id="UP000485058">
    <property type="component" value="Unassembled WGS sequence"/>
</dbReference>